<feature type="region of interest" description="Disordered" evidence="1">
    <location>
        <begin position="108"/>
        <end position="160"/>
    </location>
</feature>
<feature type="domain" description="MADF" evidence="2">
    <location>
        <begin position="10"/>
        <end position="98"/>
    </location>
</feature>
<dbReference type="PROSITE" id="PS51029">
    <property type="entry name" value="MADF"/>
    <property type="match status" value="1"/>
</dbReference>
<feature type="region of interest" description="Disordered" evidence="1">
    <location>
        <begin position="207"/>
        <end position="345"/>
    </location>
</feature>
<dbReference type="AlphaFoldDB" id="A0A7R8YUE7"/>
<evidence type="ECO:0000259" key="2">
    <source>
        <dbReference type="PROSITE" id="PS51029"/>
    </source>
</evidence>
<dbReference type="InterPro" id="IPR006578">
    <property type="entry name" value="MADF-dom"/>
</dbReference>
<dbReference type="GO" id="GO:0006357">
    <property type="term" value="P:regulation of transcription by RNA polymerase II"/>
    <property type="evidence" value="ECO:0007669"/>
    <property type="project" value="TreeGrafter"/>
</dbReference>
<organism evidence="3 4">
    <name type="scientific">Hermetia illucens</name>
    <name type="common">Black soldier fly</name>
    <dbReference type="NCBI Taxonomy" id="343691"/>
    <lineage>
        <taxon>Eukaryota</taxon>
        <taxon>Metazoa</taxon>
        <taxon>Ecdysozoa</taxon>
        <taxon>Arthropoda</taxon>
        <taxon>Hexapoda</taxon>
        <taxon>Insecta</taxon>
        <taxon>Pterygota</taxon>
        <taxon>Neoptera</taxon>
        <taxon>Endopterygota</taxon>
        <taxon>Diptera</taxon>
        <taxon>Brachycera</taxon>
        <taxon>Stratiomyomorpha</taxon>
        <taxon>Stratiomyidae</taxon>
        <taxon>Hermetiinae</taxon>
        <taxon>Hermetia</taxon>
    </lineage>
</organism>
<dbReference type="OrthoDB" id="6433782at2759"/>
<evidence type="ECO:0000256" key="1">
    <source>
        <dbReference type="SAM" id="MobiDB-lite"/>
    </source>
</evidence>
<accession>A0A7R8YUE7</accession>
<dbReference type="Pfam" id="PF10545">
    <property type="entry name" value="MADF_DNA_bdg"/>
    <property type="match status" value="1"/>
</dbReference>
<dbReference type="PANTHER" id="PTHR12243">
    <property type="entry name" value="MADF DOMAIN TRANSCRIPTION FACTOR"/>
    <property type="match status" value="1"/>
</dbReference>
<dbReference type="PANTHER" id="PTHR12243:SF67">
    <property type="entry name" value="COREPRESSOR OF PANGOLIN, ISOFORM A-RELATED"/>
    <property type="match status" value="1"/>
</dbReference>
<proteinExistence type="predicted"/>
<name>A0A7R8YUE7_HERIL</name>
<gene>
    <name evidence="3" type="ORF">HERILL_LOCUS7529</name>
</gene>
<evidence type="ECO:0000313" key="4">
    <source>
        <dbReference type="Proteomes" id="UP000594454"/>
    </source>
</evidence>
<evidence type="ECO:0000313" key="3">
    <source>
        <dbReference type="EMBL" id="CAD7084646.1"/>
    </source>
</evidence>
<sequence length="345" mass="39420">MTSPTVDNKLLIQCVKAHDVLYNADHPKYSNGRYKEDVWEKVAFMLGVPIYLCKRSWYNLRDSYRRALRKRRDALNEGLPCRKWRYEDEMEFMAMHVTLRDVNDRADADETLGDDGEIPEKKPHIGGDSQDPLFIPKVKSEKLRKTPNPSRKRPYEDNAPITDHIDGFLIGIGATLRNFSRHYQNLAKSKIFDLVSEMELQQIMEFKKQSEKGEADSQNDSGKQDRNHEEDEREYGEIAAPAIVLDDDKEDANQTGASEENNESANHTIALDEDKDDANHTNPLDGDKDDANHTISLDDDKDDANQTISLDDSNRSESTEEAPFLHETQSNNGHEVDPLSFGFSF</sequence>
<protein>
    <recommendedName>
        <fullName evidence="2">MADF domain-containing protein</fullName>
    </recommendedName>
</protein>
<keyword evidence="4" id="KW-1185">Reference proteome</keyword>
<dbReference type="InterPro" id="IPR039353">
    <property type="entry name" value="TF_Adf1"/>
</dbReference>
<dbReference type="InParanoid" id="A0A7R8YUE7"/>
<dbReference type="Proteomes" id="UP000594454">
    <property type="component" value="Chromosome 3"/>
</dbReference>
<feature type="compositionally biased region" description="Basic and acidic residues" evidence="1">
    <location>
        <begin position="285"/>
        <end position="298"/>
    </location>
</feature>
<dbReference type="SMART" id="SM00595">
    <property type="entry name" value="MADF"/>
    <property type="match status" value="1"/>
</dbReference>
<dbReference type="OMA" id="EDEMEFM"/>
<reference evidence="3 4" key="1">
    <citation type="submission" date="2020-11" db="EMBL/GenBank/DDBJ databases">
        <authorList>
            <person name="Wallbank WR R."/>
            <person name="Pardo Diaz C."/>
            <person name="Kozak K."/>
            <person name="Martin S."/>
            <person name="Jiggins C."/>
            <person name="Moest M."/>
            <person name="Warren A I."/>
            <person name="Generalovic N T."/>
            <person name="Byers J.R.P. K."/>
            <person name="Montejo-Kovacevich G."/>
            <person name="Yen C E."/>
        </authorList>
    </citation>
    <scope>NUCLEOTIDE SEQUENCE [LARGE SCALE GENOMIC DNA]</scope>
</reference>
<dbReference type="GO" id="GO:0005667">
    <property type="term" value="C:transcription regulator complex"/>
    <property type="evidence" value="ECO:0007669"/>
    <property type="project" value="TreeGrafter"/>
</dbReference>
<dbReference type="EMBL" id="LR899011">
    <property type="protein sequence ID" value="CAD7084646.1"/>
    <property type="molecule type" value="Genomic_DNA"/>
</dbReference>
<dbReference type="GO" id="GO:0005634">
    <property type="term" value="C:nucleus"/>
    <property type="evidence" value="ECO:0007669"/>
    <property type="project" value="TreeGrafter"/>
</dbReference>
<feature type="compositionally biased region" description="Polar residues" evidence="1">
    <location>
        <begin position="253"/>
        <end position="267"/>
    </location>
</feature>